<evidence type="ECO:0000313" key="2">
    <source>
        <dbReference type="EMBL" id="KKL99234.1"/>
    </source>
</evidence>
<name>A0A0F9GK70_9ZZZZ</name>
<reference evidence="2" key="1">
    <citation type="journal article" date="2015" name="Nature">
        <title>Complex archaea that bridge the gap between prokaryotes and eukaryotes.</title>
        <authorList>
            <person name="Spang A."/>
            <person name="Saw J.H."/>
            <person name="Jorgensen S.L."/>
            <person name="Zaremba-Niedzwiedzka K."/>
            <person name="Martijn J."/>
            <person name="Lind A.E."/>
            <person name="van Eijk R."/>
            <person name="Schleper C."/>
            <person name="Guy L."/>
            <person name="Ettema T.J."/>
        </authorList>
    </citation>
    <scope>NUCLEOTIDE SEQUENCE</scope>
</reference>
<sequence>MIQKMKDEMQFLYRVLDTIQAYLQDIILIGGFASLLYRFHEEATQVDSHYLITYDVDLAAEGKIPIRGDNSIHDLLEKAGFECKLLGNFEEPIVKYYPTEIKESKYYVEFLSPLSGSGTKRNGKPDLIETIQKDLSAQKLRYLDLLMKSTSKVHTSSISDLQEQPDLIVRIPDPSMYIMQKILILKERGPTGQNKEYAYIYQTLTCFRKHLKSLAGRYEVLITNQDWKRWYFNFLRLSHDLFRIYLFSEISFNPLFSIPISSGVLSHFL</sequence>
<dbReference type="EMBL" id="LAZR01017724">
    <property type="protein sequence ID" value="KKL99234.1"/>
    <property type="molecule type" value="Genomic_DNA"/>
</dbReference>
<proteinExistence type="predicted"/>
<dbReference type="InterPro" id="IPR058575">
    <property type="entry name" value="NTP_transf_8_dom"/>
</dbReference>
<gene>
    <name evidence="2" type="ORF">LCGC14_1816440</name>
</gene>
<dbReference type="Pfam" id="PF12281">
    <property type="entry name" value="NTP_transf_8"/>
    <property type="match status" value="1"/>
</dbReference>
<protein>
    <recommendedName>
        <fullName evidence="1">Nucleotidyltransferase-like domain-containing protein</fullName>
    </recommendedName>
</protein>
<accession>A0A0F9GK70</accession>
<dbReference type="AlphaFoldDB" id="A0A0F9GK70"/>
<organism evidence="2">
    <name type="scientific">marine sediment metagenome</name>
    <dbReference type="NCBI Taxonomy" id="412755"/>
    <lineage>
        <taxon>unclassified sequences</taxon>
        <taxon>metagenomes</taxon>
        <taxon>ecological metagenomes</taxon>
    </lineage>
</organism>
<feature type="domain" description="Nucleotidyltransferase-like" evidence="1">
    <location>
        <begin position="16"/>
        <end position="212"/>
    </location>
</feature>
<evidence type="ECO:0000259" key="1">
    <source>
        <dbReference type="Pfam" id="PF12281"/>
    </source>
</evidence>
<comment type="caution">
    <text evidence="2">The sequence shown here is derived from an EMBL/GenBank/DDBJ whole genome shotgun (WGS) entry which is preliminary data.</text>
</comment>